<feature type="coiled-coil region" evidence="1">
    <location>
        <begin position="38"/>
        <end position="183"/>
    </location>
</feature>
<keyword evidence="1" id="KW-0175">Coiled coil</keyword>
<comment type="caution">
    <text evidence="3">The sequence shown here is derived from an EMBL/GenBank/DDBJ whole genome shotgun (WGS) entry which is preliminary data.</text>
</comment>
<dbReference type="EMBL" id="CAJZBQ010000021">
    <property type="protein sequence ID" value="CAG9318833.1"/>
    <property type="molecule type" value="Genomic_DNA"/>
</dbReference>
<proteinExistence type="predicted"/>
<evidence type="ECO:0000256" key="1">
    <source>
        <dbReference type="SAM" id="Coils"/>
    </source>
</evidence>
<evidence type="ECO:0000256" key="2">
    <source>
        <dbReference type="SAM" id="MobiDB-lite"/>
    </source>
</evidence>
<organism evidence="3 4">
    <name type="scientific">Blepharisma stoltei</name>
    <dbReference type="NCBI Taxonomy" id="1481888"/>
    <lineage>
        <taxon>Eukaryota</taxon>
        <taxon>Sar</taxon>
        <taxon>Alveolata</taxon>
        <taxon>Ciliophora</taxon>
        <taxon>Postciliodesmatophora</taxon>
        <taxon>Heterotrichea</taxon>
        <taxon>Heterotrichida</taxon>
        <taxon>Blepharismidae</taxon>
        <taxon>Blepharisma</taxon>
    </lineage>
</organism>
<keyword evidence="4" id="KW-1185">Reference proteome</keyword>
<feature type="region of interest" description="Disordered" evidence="2">
    <location>
        <begin position="249"/>
        <end position="269"/>
    </location>
</feature>
<evidence type="ECO:0000313" key="3">
    <source>
        <dbReference type="EMBL" id="CAG9318833.1"/>
    </source>
</evidence>
<name>A0AAU9IYT3_9CILI</name>
<dbReference type="Proteomes" id="UP001162131">
    <property type="component" value="Unassembled WGS sequence"/>
</dbReference>
<evidence type="ECO:0000313" key="4">
    <source>
        <dbReference type="Proteomes" id="UP001162131"/>
    </source>
</evidence>
<feature type="compositionally biased region" description="Basic and acidic residues" evidence="2">
    <location>
        <begin position="259"/>
        <end position="269"/>
    </location>
</feature>
<sequence>MLSDQTNEASTTSSSSLICEELGHLPKTLRTELIPFELKYTSIEKAKLLEKLKEARNELIKAKAKREERKDKYSSLQNEVEELKKKLEVVREERDQAIGERFMMKAKILEQDTYHDIIKNNLQLEEKLVQIKLEHATLSQELESSLDDLECLKSLVKIRDNELLHISKEMEKAIKQKDLLNEKLGNYPSPMNQKLAPKGRFGVSSIAHIGSMFSKPPITSGLSLRVDNPKILPANNRIIKSRIDLDQGSKDWSSAKSFKAKEENTSSLN</sequence>
<protein>
    <submittedName>
        <fullName evidence="3">Uncharacterized protein</fullName>
    </submittedName>
</protein>
<accession>A0AAU9IYT3</accession>
<gene>
    <name evidence="3" type="ORF">BSTOLATCC_MIC22196</name>
</gene>
<dbReference type="AlphaFoldDB" id="A0AAU9IYT3"/>
<reference evidence="3" key="1">
    <citation type="submission" date="2021-09" db="EMBL/GenBank/DDBJ databases">
        <authorList>
            <consortium name="AG Swart"/>
            <person name="Singh M."/>
            <person name="Singh A."/>
            <person name="Seah K."/>
            <person name="Emmerich C."/>
        </authorList>
    </citation>
    <scope>NUCLEOTIDE SEQUENCE</scope>
    <source>
        <strain evidence="3">ATCC30299</strain>
    </source>
</reference>